<evidence type="ECO:0000259" key="1">
    <source>
        <dbReference type="Pfam" id="PF00535"/>
    </source>
</evidence>
<dbReference type="InterPro" id="IPR001173">
    <property type="entry name" value="Glyco_trans_2-like"/>
</dbReference>
<dbReference type="PANTHER" id="PTHR43179:SF7">
    <property type="entry name" value="RHAMNOSYLTRANSFERASE WBBL"/>
    <property type="match status" value="1"/>
</dbReference>
<dbReference type="OrthoDB" id="9771846at2"/>
<accession>A0A0F5FSG1</accession>
<dbReference type="Pfam" id="PF00535">
    <property type="entry name" value="Glycos_transf_2"/>
    <property type="match status" value="1"/>
</dbReference>
<evidence type="ECO:0000313" key="3">
    <source>
        <dbReference type="Proteomes" id="UP000033632"/>
    </source>
</evidence>
<name>A0A0F5FSG1_9HYPH</name>
<protein>
    <recommendedName>
        <fullName evidence="1">Glycosyltransferase 2-like domain-containing protein</fullName>
    </recommendedName>
</protein>
<dbReference type="PANTHER" id="PTHR43179">
    <property type="entry name" value="RHAMNOSYLTRANSFERASE WBBL"/>
    <property type="match status" value="1"/>
</dbReference>
<dbReference type="RefSeq" id="WP_046108735.1">
    <property type="nucleotide sequence ID" value="NZ_JZEX01000108.1"/>
</dbReference>
<proteinExistence type="predicted"/>
<reference evidence="2 3" key="1">
    <citation type="submission" date="2015-03" db="EMBL/GenBank/DDBJ databases">
        <authorList>
            <person name="Hassan Y.I."/>
            <person name="Lepp D."/>
            <person name="Li X.-Z."/>
            <person name="Zhou T."/>
        </authorList>
    </citation>
    <scope>NUCLEOTIDE SEQUENCE [LARGE SCALE GENOMIC DNA]</scope>
    <source>
        <strain evidence="2 3">BD-c194</strain>
    </source>
</reference>
<dbReference type="SUPFAM" id="SSF53448">
    <property type="entry name" value="Nucleotide-diphospho-sugar transferases"/>
    <property type="match status" value="1"/>
</dbReference>
<gene>
    <name evidence="2" type="ORF">VE25_11400</name>
</gene>
<feature type="domain" description="Glycosyltransferase 2-like" evidence="1">
    <location>
        <begin position="8"/>
        <end position="132"/>
    </location>
</feature>
<dbReference type="AlphaFoldDB" id="A0A0F5FSG1"/>
<dbReference type="PATRIC" id="fig|443610.3.peg.485"/>
<evidence type="ECO:0000313" key="2">
    <source>
        <dbReference type="EMBL" id="KKB11768.1"/>
    </source>
</evidence>
<sequence length="299" mass="32088">MHALERLTVVIVTYNSADVLVSLLDSLRAAIVPGADVVIADNQSRDGSPAIAKAHPLGPRVIAMGRNAGYSAAINAAMDLVPSENAVLVLNPDLELQPDAVNAMMRRLKGITGIVVPRLVDPEGQLYHSIRREPSLLTAWSEALLGGEVASQLGLGEVVAERRRYERAGPVVCASGAALLISPALRARIGPWNEGFFLYSEEVDYMRRARDLGFDIVYEPAAVASHVGGESNSDPDLFALLTANRIRYYRSCHGPVSAALFQLAVVTGLVLRLGQGTIHNRALRAALTLSQGRFAPRPQ</sequence>
<dbReference type="InterPro" id="IPR029044">
    <property type="entry name" value="Nucleotide-diphossugar_trans"/>
</dbReference>
<keyword evidence="3" id="KW-1185">Reference proteome</keyword>
<dbReference type="Proteomes" id="UP000033632">
    <property type="component" value="Unassembled WGS sequence"/>
</dbReference>
<dbReference type="STRING" id="443610.VE25_11400"/>
<organism evidence="2 3">
    <name type="scientific">Devosia geojensis</name>
    <dbReference type="NCBI Taxonomy" id="443610"/>
    <lineage>
        <taxon>Bacteria</taxon>
        <taxon>Pseudomonadati</taxon>
        <taxon>Pseudomonadota</taxon>
        <taxon>Alphaproteobacteria</taxon>
        <taxon>Hyphomicrobiales</taxon>
        <taxon>Devosiaceae</taxon>
        <taxon>Devosia</taxon>
    </lineage>
</organism>
<dbReference type="EMBL" id="JZEX01000108">
    <property type="protein sequence ID" value="KKB11768.1"/>
    <property type="molecule type" value="Genomic_DNA"/>
</dbReference>
<dbReference type="Gene3D" id="3.90.550.10">
    <property type="entry name" value="Spore Coat Polysaccharide Biosynthesis Protein SpsA, Chain A"/>
    <property type="match status" value="1"/>
</dbReference>
<comment type="caution">
    <text evidence="2">The sequence shown here is derived from an EMBL/GenBank/DDBJ whole genome shotgun (WGS) entry which is preliminary data.</text>
</comment>